<evidence type="ECO:0000313" key="1">
    <source>
        <dbReference type="EMBL" id="SHI45003.1"/>
    </source>
</evidence>
<dbReference type="STRING" id="1216006.VA7868_03738"/>
<proteinExistence type="predicted"/>
<protein>
    <submittedName>
        <fullName evidence="1">Phage tail protein (Tail_P2_I)</fullName>
    </submittedName>
</protein>
<dbReference type="AlphaFoldDB" id="A0A1M6B964"/>
<evidence type="ECO:0000313" key="2">
    <source>
        <dbReference type="Proteomes" id="UP000184608"/>
    </source>
</evidence>
<organism evidence="1 2">
    <name type="scientific">Vibrio aerogenes CECT 7868</name>
    <dbReference type="NCBI Taxonomy" id="1216006"/>
    <lineage>
        <taxon>Bacteria</taxon>
        <taxon>Pseudomonadati</taxon>
        <taxon>Pseudomonadota</taxon>
        <taxon>Gammaproteobacteria</taxon>
        <taxon>Vibrionales</taxon>
        <taxon>Vibrionaceae</taxon>
        <taxon>Vibrio</taxon>
    </lineage>
</organism>
<dbReference type="OrthoDB" id="6281542at2"/>
<dbReference type="RefSeq" id="WP_073605346.1">
    <property type="nucleotide sequence ID" value="NZ_FQXZ01000040.1"/>
</dbReference>
<accession>A0A1M6B964</accession>
<name>A0A1M6B964_9VIBR</name>
<keyword evidence="2" id="KW-1185">Reference proteome</keyword>
<dbReference type="InterPro" id="IPR006521">
    <property type="entry name" value="Tail_protein_I"/>
</dbReference>
<dbReference type="Proteomes" id="UP000184608">
    <property type="component" value="Unassembled WGS sequence"/>
</dbReference>
<dbReference type="EMBL" id="FQXZ01000040">
    <property type="protein sequence ID" value="SHI45003.1"/>
    <property type="molecule type" value="Genomic_DNA"/>
</dbReference>
<gene>
    <name evidence="1" type="ORF">VA7868_03738</name>
</gene>
<dbReference type="Pfam" id="PF09684">
    <property type="entry name" value="Tail_P2_I"/>
    <property type="match status" value="1"/>
</dbReference>
<reference evidence="1 2" key="1">
    <citation type="submission" date="2016-11" db="EMBL/GenBank/DDBJ databases">
        <authorList>
            <person name="Jaros S."/>
            <person name="Januszkiewicz K."/>
            <person name="Wedrychowicz H."/>
        </authorList>
    </citation>
    <scope>NUCLEOTIDE SEQUENCE [LARGE SCALE GENOMIC DNA]</scope>
    <source>
        <strain evidence="1 2">CECT 7868</strain>
    </source>
</reference>
<sequence length="386" mass="44084">MTLLPVNASRLQYDLETANRLHHDVNLAVQQLKTFKQEPADNLLYWLIWEYGLEDVLLYVPDLRKVIKEGLIWQRLRGTPESLKIALGWIGMDNITIEENSPGRHFYEYQVDPGKIPTQEERARLFGVAALSAPVRSRLSRMYHGYDVRTLILSEGHFGQLLSDYSGVDHQGTKLSFRRDYQSELAIGQPGIESSHFRTVVDNATYEDRPLLSYMHLDDKFDFGIYVHHGRLVSEGLFYDAQPVIQDQHRFSQAAMVLSDSEALGSLHSLLGARRQIEVGGTIMLSEDKLDDAWRFEWQPVHTLQLENHPGELNATLPVTASVAENRLENVCLSTDFSIEQGRTRITLKTPELSGMSWIGRWDQRTWSNAGYVLVGVNYSHENKSD</sequence>